<keyword evidence="1" id="KW-1133">Transmembrane helix</keyword>
<sequence length="197" mass="23150">MLQTPFGLEDSDSENERFNRCSVHIQTWTYIHNGISTFVCLIAFIFGVMALLWPEWHEWLTLYKQYLAYARRADPILYWLCYKIFFISWIFIHVTHFMTIIVTIIGIQTIRPSLVFPQLIHLMVHLGLLTVLLAAVLIICSTAAKIAWFTLGLILIFMFPVCSNLYILVVFYEFIYEKYDALQAVLANTKQVHFKER</sequence>
<reference evidence="3" key="1">
    <citation type="submission" date="2024-02" db="UniProtKB">
        <authorList>
            <consortium name="WormBaseParasite"/>
        </authorList>
    </citation>
    <scope>IDENTIFICATION</scope>
</reference>
<dbReference type="Proteomes" id="UP000887575">
    <property type="component" value="Unassembled WGS sequence"/>
</dbReference>
<feature type="transmembrane region" description="Helical" evidence="1">
    <location>
        <begin position="146"/>
        <end position="172"/>
    </location>
</feature>
<feature type="transmembrane region" description="Helical" evidence="1">
    <location>
        <begin position="119"/>
        <end position="140"/>
    </location>
</feature>
<dbReference type="AlphaFoldDB" id="A0AAF3ELM4"/>
<keyword evidence="1" id="KW-0812">Transmembrane</keyword>
<organism evidence="2 3">
    <name type="scientific">Mesorhabditis belari</name>
    <dbReference type="NCBI Taxonomy" id="2138241"/>
    <lineage>
        <taxon>Eukaryota</taxon>
        <taxon>Metazoa</taxon>
        <taxon>Ecdysozoa</taxon>
        <taxon>Nematoda</taxon>
        <taxon>Chromadorea</taxon>
        <taxon>Rhabditida</taxon>
        <taxon>Rhabditina</taxon>
        <taxon>Rhabditomorpha</taxon>
        <taxon>Rhabditoidea</taxon>
        <taxon>Rhabditidae</taxon>
        <taxon>Mesorhabditinae</taxon>
        <taxon>Mesorhabditis</taxon>
    </lineage>
</organism>
<dbReference type="WBParaSite" id="MBELARI_LOCUS14952">
    <property type="protein sequence ID" value="MBELARI_LOCUS14952"/>
    <property type="gene ID" value="MBELARI_LOCUS14952"/>
</dbReference>
<feature type="transmembrane region" description="Helical" evidence="1">
    <location>
        <begin position="35"/>
        <end position="56"/>
    </location>
</feature>
<keyword evidence="2" id="KW-1185">Reference proteome</keyword>
<accession>A0AAF3ELM4</accession>
<name>A0AAF3ELM4_9BILA</name>
<evidence type="ECO:0000313" key="2">
    <source>
        <dbReference type="Proteomes" id="UP000887575"/>
    </source>
</evidence>
<feature type="transmembrane region" description="Helical" evidence="1">
    <location>
        <begin position="76"/>
        <end position="107"/>
    </location>
</feature>
<keyword evidence="1" id="KW-0472">Membrane</keyword>
<proteinExistence type="predicted"/>
<evidence type="ECO:0000313" key="3">
    <source>
        <dbReference type="WBParaSite" id="MBELARI_LOCUS14952"/>
    </source>
</evidence>
<evidence type="ECO:0000256" key="1">
    <source>
        <dbReference type="SAM" id="Phobius"/>
    </source>
</evidence>
<protein>
    <submittedName>
        <fullName evidence="3">Glycerophosphocholine acyltransferase 1</fullName>
    </submittedName>
</protein>